<evidence type="ECO:0000313" key="2">
    <source>
        <dbReference type="EMBL" id="AFP55558.1"/>
    </source>
</evidence>
<organism evidence="2">
    <name type="scientific">Rosa rugosa</name>
    <name type="common">Rugosa rose</name>
    <dbReference type="NCBI Taxonomy" id="74645"/>
    <lineage>
        <taxon>Eukaryota</taxon>
        <taxon>Viridiplantae</taxon>
        <taxon>Streptophyta</taxon>
        <taxon>Embryophyta</taxon>
        <taxon>Tracheophyta</taxon>
        <taxon>Spermatophyta</taxon>
        <taxon>Magnoliopsida</taxon>
        <taxon>eudicotyledons</taxon>
        <taxon>Gunneridae</taxon>
        <taxon>Pentapetalae</taxon>
        <taxon>rosids</taxon>
        <taxon>fabids</taxon>
        <taxon>Rosales</taxon>
        <taxon>Rosaceae</taxon>
        <taxon>Rosoideae</taxon>
        <taxon>Rosoideae incertae sedis</taxon>
        <taxon>Rosa</taxon>
    </lineage>
</organism>
<evidence type="ECO:0000256" key="1">
    <source>
        <dbReference type="SAM" id="MobiDB-lite"/>
    </source>
</evidence>
<dbReference type="EMBL" id="JQ791545">
    <property type="protein sequence ID" value="AFP55558.1"/>
    <property type="molecule type" value="Genomic_DNA"/>
</dbReference>
<dbReference type="AlphaFoldDB" id="J7FWQ3"/>
<protein>
    <submittedName>
        <fullName evidence="2">Uncharacterized protein</fullName>
    </submittedName>
</protein>
<accession>J7FWQ3</accession>
<proteinExistence type="predicted"/>
<reference evidence="2" key="2">
    <citation type="submission" date="2012-03" db="EMBL/GenBank/DDBJ databases">
        <authorList>
            <person name="Ayana D.T."/>
            <person name="Kaufmann H."/>
            <person name="Biber A."/>
            <person name="Debener T."/>
        </authorList>
    </citation>
    <scope>NUCLEOTIDE SEQUENCE</scope>
    <source>
        <tissue evidence="2">Leaf</tissue>
    </source>
</reference>
<feature type="region of interest" description="Disordered" evidence="1">
    <location>
        <begin position="1"/>
        <end position="31"/>
    </location>
</feature>
<sequence>MNQSKSSNSLYEATDEQEGAVVKGLRQHKRQQQPEVMALTMNITLQKNERILEDTILLCAWFNNPVPRSKNERPTLLFSLITIKTRTRTSWGLGTTMPV</sequence>
<name>J7FWQ3_ROSRU</name>
<reference evidence="2" key="1">
    <citation type="journal article" date="2012" name="BMC Genomics">
        <title>Evolution of the Rdr1 TNL-cluster in roses and other Rosaceous species.</title>
        <authorList>
            <person name="Terefe-Ayana D."/>
            <person name="Kaufmann H."/>
            <person name="Linde M."/>
            <person name="Debener T."/>
        </authorList>
    </citation>
    <scope>NUCLEOTIDE SEQUENCE</scope>
    <source>
        <tissue evidence="2">Leaf</tissue>
    </source>
</reference>
<feature type="compositionally biased region" description="Polar residues" evidence="1">
    <location>
        <begin position="1"/>
        <end position="11"/>
    </location>
</feature>